<keyword evidence="4 15" id="KW-0285">Flavoprotein</keyword>
<reference evidence="18" key="1">
    <citation type="submission" date="2016-07" db="EMBL/GenBank/DDBJ databases">
        <authorList>
            <person name="Florea S."/>
            <person name="Webb J.S."/>
            <person name="Jaromczyk J."/>
            <person name="Schardl C.L."/>
        </authorList>
    </citation>
    <scope>NUCLEOTIDE SEQUENCE [LARGE SCALE GENOMIC DNA]</scope>
    <source>
        <strain evidence="18">CDC-D5610</strain>
    </source>
</reference>
<comment type="pathway">
    <text evidence="3 15">Cofactor biosynthesis; FMN biosynthesis; FMN from riboflavin (ATP route): step 1/1.</text>
</comment>
<comment type="catalytic activity">
    <reaction evidence="14 15">
        <text>FMN + ATP + H(+) = FAD + diphosphate</text>
        <dbReference type="Rhea" id="RHEA:17237"/>
        <dbReference type="ChEBI" id="CHEBI:15378"/>
        <dbReference type="ChEBI" id="CHEBI:30616"/>
        <dbReference type="ChEBI" id="CHEBI:33019"/>
        <dbReference type="ChEBI" id="CHEBI:57692"/>
        <dbReference type="ChEBI" id="CHEBI:58210"/>
        <dbReference type="EC" id="2.7.7.2"/>
    </reaction>
</comment>
<comment type="catalytic activity">
    <reaction evidence="13 15">
        <text>riboflavin + ATP = FMN + ADP + H(+)</text>
        <dbReference type="Rhea" id="RHEA:14357"/>
        <dbReference type="ChEBI" id="CHEBI:15378"/>
        <dbReference type="ChEBI" id="CHEBI:30616"/>
        <dbReference type="ChEBI" id="CHEBI:57986"/>
        <dbReference type="ChEBI" id="CHEBI:58210"/>
        <dbReference type="ChEBI" id="CHEBI:456216"/>
        <dbReference type="EC" id="2.7.1.26"/>
    </reaction>
</comment>
<dbReference type="NCBIfam" id="NF004162">
    <property type="entry name" value="PRK05627.1-5"/>
    <property type="match status" value="1"/>
</dbReference>
<keyword evidence="10 15" id="KW-0274">FAD</keyword>
<evidence type="ECO:0000256" key="15">
    <source>
        <dbReference type="PIRNR" id="PIRNR004491"/>
    </source>
</evidence>
<evidence type="ECO:0000256" key="14">
    <source>
        <dbReference type="ARBA" id="ARBA00049494"/>
    </source>
</evidence>
<evidence type="ECO:0000259" key="16">
    <source>
        <dbReference type="SMART" id="SM00904"/>
    </source>
</evidence>
<comment type="pathway">
    <text evidence="2 15">Cofactor biosynthesis; FAD biosynthesis; FAD from FMN: step 1/1.</text>
</comment>
<dbReference type="GO" id="GO:0006747">
    <property type="term" value="P:FAD biosynthetic process"/>
    <property type="evidence" value="ECO:0007669"/>
    <property type="project" value="UniProtKB-UniRule"/>
</dbReference>
<dbReference type="InterPro" id="IPR015864">
    <property type="entry name" value="FAD_synthase"/>
</dbReference>
<dbReference type="EMBL" id="CP016397">
    <property type="protein sequence ID" value="ASQ45476.1"/>
    <property type="molecule type" value="Genomic_DNA"/>
</dbReference>
<evidence type="ECO:0000313" key="17">
    <source>
        <dbReference type="EMBL" id="ASQ45476.1"/>
    </source>
</evidence>
<dbReference type="CDD" id="cd02064">
    <property type="entry name" value="FAD_synthetase_N"/>
    <property type="match status" value="1"/>
</dbReference>
<keyword evidence="7 15" id="KW-0548">Nucleotidyltransferase</keyword>
<feature type="domain" description="Riboflavin kinase" evidence="16">
    <location>
        <begin position="183"/>
        <end position="306"/>
    </location>
</feature>
<dbReference type="InterPro" id="IPR023468">
    <property type="entry name" value="Riboflavin_kinase"/>
</dbReference>
<gene>
    <name evidence="17" type="primary">ribF</name>
    <name evidence="17" type="ORF">clem_04590</name>
</gene>
<dbReference type="SUPFAM" id="SSF52374">
    <property type="entry name" value="Nucleotidylyl transferase"/>
    <property type="match status" value="1"/>
</dbReference>
<keyword evidence="12" id="KW-0511">Multifunctional enzyme</keyword>
<evidence type="ECO:0000256" key="8">
    <source>
        <dbReference type="ARBA" id="ARBA00022741"/>
    </source>
</evidence>
<evidence type="ECO:0000256" key="11">
    <source>
        <dbReference type="ARBA" id="ARBA00022840"/>
    </source>
</evidence>
<dbReference type="UniPathway" id="UPA00276">
    <property type="reaction ID" value="UER00406"/>
</dbReference>
<keyword evidence="8 15" id="KW-0547">Nucleotide-binding</keyword>
<dbReference type="GO" id="GO:0008531">
    <property type="term" value="F:riboflavin kinase activity"/>
    <property type="evidence" value="ECO:0007669"/>
    <property type="project" value="UniProtKB-UniRule"/>
</dbReference>
<dbReference type="RefSeq" id="WP_094090526.1">
    <property type="nucleotide sequence ID" value="NZ_CP016397.1"/>
</dbReference>
<keyword evidence="18" id="KW-1185">Reference proteome</keyword>
<evidence type="ECO:0000256" key="12">
    <source>
        <dbReference type="ARBA" id="ARBA00023268"/>
    </source>
</evidence>
<dbReference type="PIRSF" id="PIRSF004491">
    <property type="entry name" value="FAD_Synth"/>
    <property type="match status" value="1"/>
</dbReference>
<comment type="similarity">
    <text evidence="15">Belongs to the ribF family.</text>
</comment>
<evidence type="ECO:0000256" key="6">
    <source>
        <dbReference type="ARBA" id="ARBA00022679"/>
    </source>
</evidence>
<dbReference type="Pfam" id="PF06574">
    <property type="entry name" value="FAD_syn"/>
    <property type="match status" value="1"/>
</dbReference>
<accession>A0A222P0W6</accession>
<dbReference type="UniPathway" id="UPA00277">
    <property type="reaction ID" value="UER00407"/>
</dbReference>
<keyword evidence="5 15" id="KW-0288">FMN</keyword>
<dbReference type="InterPro" id="IPR002606">
    <property type="entry name" value="Riboflavin_kinase_bac"/>
</dbReference>
<organism evidence="17 18">
    <name type="scientific">Legionella clemsonensis</name>
    <dbReference type="NCBI Taxonomy" id="1867846"/>
    <lineage>
        <taxon>Bacteria</taxon>
        <taxon>Pseudomonadati</taxon>
        <taxon>Pseudomonadota</taxon>
        <taxon>Gammaproteobacteria</taxon>
        <taxon>Legionellales</taxon>
        <taxon>Legionellaceae</taxon>
        <taxon>Legionella</taxon>
    </lineage>
</organism>
<dbReference type="AlphaFoldDB" id="A0A222P0W6"/>
<dbReference type="Proteomes" id="UP000201728">
    <property type="component" value="Chromosome"/>
</dbReference>
<protein>
    <recommendedName>
        <fullName evidence="15">Riboflavin biosynthesis protein</fullName>
    </recommendedName>
    <domain>
        <recommendedName>
            <fullName evidence="15">Riboflavin kinase</fullName>
            <ecNumber evidence="15">2.7.1.26</ecNumber>
        </recommendedName>
        <alternativeName>
            <fullName evidence="15">Flavokinase</fullName>
        </alternativeName>
    </domain>
    <domain>
        <recommendedName>
            <fullName evidence="15">FMN adenylyltransferase</fullName>
            <ecNumber evidence="15">2.7.7.2</ecNumber>
        </recommendedName>
        <alternativeName>
            <fullName evidence="15">FAD pyrophosphorylase</fullName>
        </alternativeName>
        <alternativeName>
            <fullName evidence="15">FAD synthase</fullName>
        </alternativeName>
    </domain>
</protein>
<evidence type="ECO:0000256" key="7">
    <source>
        <dbReference type="ARBA" id="ARBA00022695"/>
    </source>
</evidence>
<keyword evidence="9 15" id="KW-0418">Kinase</keyword>
<dbReference type="EC" id="2.7.1.26" evidence="15"/>
<dbReference type="InterPro" id="IPR015865">
    <property type="entry name" value="Riboflavin_kinase_bac/euk"/>
</dbReference>
<dbReference type="NCBIfam" id="TIGR00083">
    <property type="entry name" value="ribF"/>
    <property type="match status" value="1"/>
</dbReference>
<evidence type="ECO:0000256" key="2">
    <source>
        <dbReference type="ARBA" id="ARBA00004726"/>
    </source>
</evidence>
<name>A0A222P0W6_9GAMM</name>
<dbReference type="NCBIfam" id="NF004159">
    <property type="entry name" value="PRK05627.1-2"/>
    <property type="match status" value="1"/>
</dbReference>
<dbReference type="Pfam" id="PF01687">
    <property type="entry name" value="Flavokinase"/>
    <property type="match status" value="1"/>
</dbReference>
<dbReference type="PANTHER" id="PTHR22749:SF6">
    <property type="entry name" value="RIBOFLAVIN KINASE"/>
    <property type="match status" value="1"/>
</dbReference>
<dbReference type="GO" id="GO:0005524">
    <property type="term" value="F:ATP binding"/>
    <property type="evidence" value="ECO:0007669"/>
    <property type="project" value="UniProtKB-UniRule"/>
</dbReference>
<dbReference type="InterPro" id="IPR014729">
    <property type="entry name" value="Rossmann-like_a/b/a_fold"/>
</dbReference>
<keyword evidence="6 15" id="KW-0808">Transferase</keyword>
<evidence type="ECO:0000256" key="9">
    <source>
        <dbReference type="ARBA" id="ARBA00022777"/>
    </source>
</evidence>
<dbReference type="InterPro" id="IPR023465">
    <property type="entry name" value="Riboflavin_kinase_dom_sf"/>
</dbReference>
<evidence type="ECO:0000256" key="13">
    <source>
        <dbReference type="ARBA" id="ARBA00047880"/>
    </source>
</evidence>
<dbReference type="SUPFAM" id="SSF82114">
    <property type="entry name" value="Riboflavin kinase-like"/>
    <property type="match status" value="1"/>
</dbReference>
<comment type="function">
    <text evidence="1">Catalyzes the phosphorylation of riboflavin to FMN followed by the adenylation of FMN to FAD.</text>
</comment>
<evidence type="ECO:0000256" key="1">
    <source>
        <dbReference type="ARBA" id="ARBA00002121"/>
    </source>
</evidence>
<dbReference type="GO" id="GO:0003919">
    <property type="term" value="F:FMN adenylyltransferase activity"/>
    <property type="evidence" value="ECO:0007669"/>
    <property type="project" value="UniProtKB-UniRule"/>
</dbReference>
<sequence>MKLLRGLKNIPDFSQGTVATIGNFDGVHRGHQALLARLRFQADRMQLPSVVLLFEPQPSEFFRGSQAPARLATLREKLEALKQCNIDYVYCLKFNKKLALMEAEKFARHYFFSLLKVKYLLVGEDFRFGRQRQGDIHLIQQMTKDYDAWVETFPEVSIEGERVSSTKIRAALANGYLTQASLLLGRTYSLCGRIIKGDGRGRQWGIPTANVRTQRLTLPLKGVFCIQVKRGNKWLKGVANLGSRPTVDGTKNVLEVHLFDFDENLYGEILQVFFLHKLRDEIKFSSVDVLIKQIHEDIDAARAFFAKGC</sequence>
<dbReference type="FunFam" id="3.40.50.620:FF:000021">
    <property type="entry name" value="Riboflavin biosynthesis protein"/>
    <property type="match status" value="1"/>
</dbReference>
<dbReference type="EC" id="2.7.7.2" evidence="15"/>
<dbReference type="NCBIfam" id="NF004163">
    <property type="entry name" value="PRK05627.1-6"/>
    <property type="match status" value="1"/>
</dbReference>
<dbReference type="PANTHER" id="PTHR22749">
    <property type="entry name" value="RIBOFLAVIN KINASE/FMN ADENYLYLTRANSFERASE"/>
    <property type="match status" value="1"/>
</dbReference>
<proteinExistence type="inferred from homology"/>
<dbReference type="GO" id="GO:0009398">
    <property type="term" value="P:FMN biosynthetic process"/>
    <property type="evidence" value="ECO:0007669"/>
    <property type="project" value="UniProtKB-UniRule"/>
</dbReference>
<evidence type="ECO:0000256" key="3">
    <source>
        <dbReference type="ARBA" id="ARBA00005201"/>
    </source>
</evidence>
<evidence type="ECO:0000256" key="10">
    <source>
        <dbReference type="ARBA" id="ARBA00022827"/>
    </source>
</evidence>
<dbReference type="SMART" id="SM00904">
    <property type="entry name" value="Flavokinase"/>
    <property type="match status" value="1"/>
</dbReference>
<dbReference type="Gene3D" id="2.40.30.30">
    <property type="entry name" value="Riboflavin kinase-like"/>
    <property type="match status" value="1"/>
</dbReference>
<dbReference type="Gene3D" id="3.40.50.620">
    <property type="entry name" value="HUPs"/>
    <property type="match status" value="1"/>
</dbReference>
<keyword evidence="11 15" id="KW-0067">ATP-binding</keyword>
<evidence type="ECO:0000256" key="4">
    <source>
        <dbReference type="ARBA" id="ARBA00022630"/>
    </source>
</evidence>
<dbReference type="KEGG" id="lcd:clem_04590"/>
<evidence type="ECO:0000313" key="18">
    <source>
        <dbReference type="Proteomes" id="UP000201728"/>
    </source>
</evidence>
<evidence type="ECO:0000256" key="5">
    <source>
        <dbReference type="ARBA" id="ARBA00022643"/>
    </source>
</evidence>
<dbReference type="GO" id="GO:0009231">
    <property type="term" value="P:riboflavin biosynthetic process"/>
    <property type="evidence" value="ECO:0007669"/>
    <property type="project" value="InterPro"/>
</dbReference>
<dbReference type="OrthoDB" id="9803667at2"/>